<dbReference type="AlphaFoldDB" id="B6IF82"/>
<protein>
    <submittedName>
        <fullName evidence="1">Protein CBG25597</fullName>
    </submittedName>
</protein>
<dbReference type="InParanoid" id="B6IF82"/>
<accession>B6IF82</accession>
<dbReference type="CTD" id="68917081"/>
<dbReference type="Proteomes" id="UP000008549">
    <property type="component" value="Unassembled WGS sequence"/>
</dbReference>
<proteinExistence type="predicted"/>
<evidence type="ECO:0000313" key="1">
    <source>
        <dbReference type="EMBL" id="CAR98562.1"/>
    </source>
</evidence>
<dbReference type="RefSeq" id="XP_045098134.1">
    <property type="nucleotide sequence ID" value="XM_045242407.1"/>
</dbReference>
<reference evidence="1 2" key="2">
    <citation type="journal article" date="2011" name="PLoS Genet.">
        <title>Caenorhabditis briggsae recombinant inbred line genotypes reveal inter-strain incompatibility and the evolution of recombination.</title>
        <authorList>
            <person name="Ross J.A."/>
            <person name="Koboldt D.C."/>
            <person name="Staisch J.E."/>
            <person name="Chamberlin H.M."/>
            <person name="Gupta B.P."/>
            <person name="Miller R.D."/>
            <person name="Baird S.E."/>
            <person name="Haag E.S."/>
        </authorList>
    </citation>
    <scope>NUCLEOTIDE SEQUENCE [LARGE SCALE GENOMIC DNA]</scope>
    <source>
        <strain evidence="1 2">AF16</strain>
    </source>
</reference>
<keyword evidence="2" id="KW-1185">Reference proteome</keyword>
<sequence>MNARVLRFHTNLYSTLGTSFNYLQYAVRKRERFQILHRR</sequence>
<dbReference type="KEGG" id="cbr:CBG_25597"/>
<reference evidence="1 2" key="1">
    <citation type="journal article" date="2003" name="PLoS Biol.">
        <title>The genome sequence of Caenorhabditis briggsae: a platform for comparative genomics.</title>
        <authorList>
            <person name="Stein L.D."/>
            <person name="Bao Z."/>
            <person name="Blasiar D."/>
            <person name="Blumenthal T."/>
            <person name="Brent M.R."/>
            <person name="Chen N."/>
            <person name="Chinwalla A."/>
            <person name="Clarke L."/>
            <person name="Clee C."/>
            <person name="Coghlan A."/>
            <person name="Coulson A."/>
            <person name="D'Eustachio P."/>
            <person name="Fitch D.H."/>
            <person name="Fulton L.A."/>
            <person name="Fulton R.E."/>
            <person name="Griffiths-Jones S."/>
            <person name="Harris T.W."/>
            <person name="Hillier L.W."/>
            <person name="Kamath R."/>
            <person name="Kuwabara P.E."/>
            <person name="Mardis E.R."/>
            <person name="Marra M.A."/>
            <person name="Miner T.L."/>
            <person name="Minx P."/>
            <person name="Mullikin J.C."/>
            <person name="Plumb R.W."/>
            <person name="Rogers J."/>
            <person name="Schein J.E."/>
            <person name="Sohrmann M."/>
            <person name="Spieth J."/>
            <person name="Stajich J.E."/>
            <person name="Wei C."/>
            <person name="Willey D."/>
            <person name="Wilson R.K."/>
            <person name="Durbin R."/>
            <person name="Waterston R.H."/>
        </authorList>
    </citation>
    <scope>NUCLEOTIDE SEQUENCE [LARGE SCALE GENOMIC DNA]</scope>
    <source>
        <strain evidence="1 2">AF16</strain>
    </source>
</reference>
<dbReference type="EMBL" id="HE601438">
    <property type="protein sequence ID" value="CAR98562.1"/>
    <property type="molecule type" value="Genomic_DNA"/>
</dbReference>
<name>B6IF82_CAEBR</name>
<organism evidence="1 2">
    <name type="scientific">Caenorhabditis briggsae</name>
    <dbReference type="NCBI Taxonomy" id="6238"/>
    <lineage>
        <taxon>Eukaryota</taxon>
        <taxon>Metazoa</taxon>
        <taxon>Ecdysozoa</taxon>
        <taxon>Nematoda</taxon>
        <taxon>Chromadorea</taxon>
        <taxon>Rhabditida</taxon>
        <taxon>Rhabditina</taxon>
        <taxon>Rhabditomorpha</taxon>
        <taxon>Rhabditoidea</taxon>
        <taxon>Rhabditidae</taxon>
        <taxon>Peloderinae</taxon>
        <taxon>Caenorhabditis</taxon>
    </lineage>
</organism>
<dbReference type="GeneID" id="68917081"/>
<gene>
    <name evidence="1" type="ORF">CBG25597</name>
    <name evidence="1" type="ORF">CBG_25597</name>
</gene>
<evidence type="ECO:0000313" key="2">
    <source>
        <dbReference type="Proteomes" id="UP000008549"/>
    </source>
</evidence>
<dbReference type="HOGENOM" id="CLU_3320490_0_0_1"/>